<accession>A0AA39STZ4</accession>
<keyword evidence="1" id="KW-0808">Transferase</keyword>
<gene>
    <name evidence="10" type="ORF">LWI29_015505</name>
</gene>
<dbReference type="Gene3D" id="1.10.340.70">
    <property type="match status" value="1"/>
</dbReference>
<keyword evidence="7" id="KW-0862">Zinc</keyword>
<dbReference type="SMART" id="SM00343">
    <property type="entry name" value="ZnF_C2HC"/>
    <property type="match status" value="1"/>
</dbReference>
<dbReference type="Pfam" id="PF17921">
    <property type="entry name" value="Integrase_H2C2"/>
    <property type="match status" value="1"/>
</dbReference>
<dbReference type="EMBL" id="JAUESC010000004">
    <property type="protein sequence ID" value="KAK0596418.1"/>
    <property type="molecule type" value="Genomic_DNA"/>
</dbReference>
<feature type="domain" description="CCHC-type" evidence="9">
    <location>
        <begin position="45"/>
        <end position="61"/>
    </location>
</feature>
<dbReference type="PANTHER" id="PTHR35046">
    <property type="entry name" value="ZINC KNUCKLE (CCHC-TYPE) FAMILY PROTEIN"/>
    <property type="match status" value="1"/>
</dbReference>
<feature type="compositionally biased region" description="Low complexity" evidence="8">
    <location>
        <begin position="25"/>
        <end position="40"/>
    </location>
</feature>
<dbReference type="Gene3D" id="2.40.70.10">
    <property type="entry name" value="Acid Proteases"/>
    <property type="match status" value="1"/>
</dbReference>
<dbReference type="Proteomes" id="UP001168877">
    <property type="component" value="Unassembled WGS sequence"/>
</dbReference>
<keyword evidence="7" id="KW-0479">Metal-binding</keyword>
<dbReference type="InterPro" id="IPR041373">
    <property type="entry name" value="RT_RNaseH"/>
</dbReference>
<dbReference type="SUPFAM" id="SSF50630">
    <property type="entry name" value="Acid proteases"/>
    <property type="match status" value="1"/>
</dbReference>
<dbReference type="AlphaFoldDB" id="A0AA39STZ4"/>
<dbReference type="Pfam" id="PF17917">
    <property type="entry name" value="RT_RNaseH"/>
    <property type="match status" value="1"/>
</dbReference>
<dbReference type="GO" id="GO:0003964">
    <property type="term" value="F:RNA-directed DNA polymerase activity"/>
    <property type="evidence" value="ECO:0007669"/>
    <property type="project" value="UniProtKB-KW"/>
</dbReference>
<comment type="caution">
    <text evidence="10">The sequence shown here is derived from an EMBL/GenBank/DDBJ whole genome shotgun (WGS) entry which is preliminary data.</text>
</comment>
<proteinExistence type="predicted"/>
<organism evidence="10 11">
    <name type="scientific">Acer saccharum</name>
    <name type="common">Sugar maple</name>
    <dbReference type="NCBI Taxonomy" id="4024"/>
    <lineage>
        <taxon>Eukaryota</taxon>
        <taxon>Viridiplantae</taxon>
        <taxon>Streptophyta</taxon>
        <taxon>Embryophyta</taxon>
        <taxon>Tracheophyta</taxon>
        <taxon>Spermatophyta</taxon>
        <taxon>Magnoliopsida</taxon>
        <taxon>eudicotyledons</taxon>
        <taxon>Gunneridae</taxon>
        <taxon>Pentapetalae</taxon>
        <taxon>rosids</taxon>
        <taxon>malvids</taxon>
        <taxon>Sapindales</taxon>
        <taxon>Sapindaceae</taxon>
        <taxon>Hippocastanoideae</taxon>
        <taxon>Acereae</taxon>
        <taxon>Acer</taxon>
    </lineage>
</organism>
<evidence type="ECO:0000313" key="11">
    <source>
        <dbReference type="Proteomes" id="UP001168877"/>
    </source>
</evidence>
<keyword evidence="5" id="KW-0378">Hydrolase</keyword>
<dbReference type="SUPFAM" id="SSF56672">
    <property type="entry name" value="DNA/RNA polymerases"/>
    <property type="match status" value="1"/>
</dbReference>
<dbReference type="InterPro" id="IPR041588">
    <property type="entry name" value="Integrase_H2C2"/>
</dbReference>
<dbReference type="Gene3D" id="3.30.70.100">
    <property type="match status" value="1"/>
</dbReference>
<dbReference type="GO" id="GO:0003676">
    <property type="term" value="F:nucleic acid binding"/>
    <property type="evidence" value="ECO:0007669"/>
    <property type="project" value="InterPro"/>
</dbReference>
<dbReference type="GO" id="GO:0008270">
    <property type="term" value="F:zinc ion binding"/>
    <property type="evidence" value="ECO:0007669"/>
    <property type="project" value="UniProtKB-KW"/>
</dbReference>
<feature type="region of interest" description="Disordered" evidence="8">
    <location>
        <begin position="1"/>
        <end position="42"/>
    </location>
</feature>
<evidence type="ECO:0000313" key="10">
    <source>
        <dbReference type="EMBL" id="KAK0596418.1"/>
    </source>
</evidence>
<evidence type="ECO:0000256" key="8">
    <source>
        <dbReference type="SAM" id="MobiDB-lite"/>
    </source>
</evidence>
<name>A0AA39STZ4_ACESA</name>
<keyword evidence="4" id="KW-0255">Endonuclease</keyword>
<evidence type="ECO:0000256" key="1">
    <source>
        <dbReference type="ARBA" id="ARBA00022679"/>
    </source>
</evidence>
<dbReference type="InterPro" id="IPR021109">
    <property type="entry name" value="Peptidase_aspartic_dom_sf"/>
</dbReference>
<dbReference type="GO" id="GO:0016787">
    <property type="term" value="F:hydrolase activity"/>
    <property type="evidence" value="ECO:0007669"/>
    <property type="project" value="UniProtKB-KW"/>
</dbReference>
<keyword evidence="7" id="KW-0863">Zinc-finger</keyword>
<evidence type="ECO:0000256" key="4">
    <source>
        <dbReference type="ARBA" id="ARBA00022759"/>
    </source>
</evidence>
<evidence type="ECO:0000256" key="2">
    <source>
        <dbReference type="ARBA" id="ARBA00022695"/>
    </source>
</evidence>
<keyword evidence="6" id="KW-0695">RNA-directed DNA polymerase</keyword>
<dbReference type="CDD" id="cd09274">
    <property type="entry name" value="RNase_HI_RT_Ty3"/>
    <property type="match status" value="1"/>
</dbReference>
<dbReference type="SUPFAM" id="SSF57756">
    <property type="entry name" value="Retrovirus zinc finger-like domains"/>
    <property type="match status" value="1"/>
</dbReference>
<dbReference type="InterPro" id="IPR043502">
    <property type="entry name" value="DNA/RNA_pol_sf"/>
</dbReference>
<keyword evidence="11" id="KW-1185">Reference proteome</keyword>
<dbReference type="CDD" id="cd00303">
    <property type="entry name" value="retropepsin_like"/>
    <property type="match status" value="1"/>
</dbReference>
<dbReference type="FunFam" id="1.10.340.70:FF:000001">
    <property type="entry name" value="Retrovirus-related Pol polyprotein from transposon gypsy-like Protein"/>
    <property type="match status" value="1"/>
</dbReference>
<reference evidence="10" key="1">
    <citation type="journal article" date="2022" name="Plant J.">
        <title>Strategies of tolerance reflected in two North American maple genomes.</title>
        <authorList>
            <person name="McEvoy S.L."/>
            <person name="Sezen U.U."/>
            <person name="Trouern-Trend A."/>
            <person name="McMahon S.M."/>
            <person name="Schaberg P.G."/>
            <person name="Yang J."/>
            <person name="Wegrzyn J.L."/>
            <person name="Swenson N.G."/>
        </authorList>
    </citation>
    <scope>NUCLEOTIDE SEQUENCE</scope>
    <source>
        <strain evidence="10">NS2018</strain>
    </source>
</reference>
<evidence type="ECO:0000256" key="5">
    <source>
        <dbReference type="ARBA" id="ARBA00022801"/>
    </source>
</evidence>
<dbReference type="PROSITE" id="PS50158">
    <property type="entry name" value="ZF_CCHC"/>
    <property type="match status" value="1"/>
</dbReference>
<dbReference type="InterPro" id="IPR001878">
    <property type="entry name" value="Znf_CCHC"/>
</dbReference>
<sequence length="596" mass="67208">MSGGSLGQNGSSGRFMTTPPPATAPPTAAKPTAPSPTTTPGSRFKCFSCGESGHRFADCKNRARKGLFADAEEEQEEFDEPDTEPVFDGTEIIEEERLEGDFGPLLVARRSCLAPRSTDDDWLRTNVFQSTCTIEGKICKFIVDSGSCENVISEGAVRKLQLATEAHPRPYKLTWLDKKNDVTVIRRSHVSFSIGTTYKDKTWCDVVAMDACHLLLGRPWLYDRRVIHDGFLNTYTFALSSTKIVLLPKKEIDRNTPSGDNSNLLSMTKFEAEVKESGIVEKLSGAKLRYSTYDVEFYAVVQAIRHWRHYLFLQEFVLYTDHDALKHMGSQDKVSSRHATWAEYLQQFTFVIKHKSGTLNKVADALSRRRNLLLDMRVKVMGFDTFQGLYHTDKFFAAVLQGLQENHNSDFVLQEGFLFKGNQLCIPECSLRAKIVKELHEEGHVGRDRTFQLVAASYFWPTMRKEVGRFVERCRVCQNKVVITVHMCSQKCRSQAMQIAVGASGVESATLKGDDKNQIEVTGDGIDAAELTKLLRKKFGYAFLESVGAADEKEKEETEKEAKTELVWPSYHSAVPLYYHDAHHVASYRDNSSFSM</sequence>
<evidence type="ECO:0000256" key="7">
    <source>
        <dbReference type="PROSITE-ProRule" id="PRU00047"/>
    </source>
</evidence>
<dbReference type="InterPro" id="IPR036875">
    <property type="entry name" value="Znf_CCHC_sf"/>
</dbReference>
<dbReference type="PANTHER" id="PTHR35046:SF18">
    <property type="entry name" value="RNA-DIRECTED DNA POLYMERASE"/>
    <property type="match status" value="1"/>
</dbReference>
<evidence type="ECO:0000259" key="9">
    <source>
        <dbReference type="PROSITE" id="PS50158"/>
    </source>
</evidence>
<evidence type="ECO:0000256" key="6">
    <source>
        <dbReference type="ARBA" id="ARBA00022918"/>
    </source>
</evidence>
<keyword evidence="3" id="KW-0540">Nuclease</keyword>
<evidence type="ECO:0000256" key="3">
    <source>
        <dbReference type="ARBA" id="ARBA00022722"/>
    </source>
</evidence>
<keyword evidence="2" id="KW-0548">Nucleotidyltransferase</keyword>
<reference evidence="10" key="2">
    <citation type="submission" date="2023-06" db="EMBL/GenBank/DDBJ databases">
        <authorList>
            <person name="Swenson N.G."/>
            <person name="Wegrzyn J.L."/>
            <person name="Mcevoy S.L."/>
        </authorList>
    </citation>
    <scope>NUCLEOTIDE SEQUENCE</scope>
    <source>
        <strain evidence="10">NS2018</strain>
        <tissue evidence="10">Leaf</tissue>
    </source>
</reference>
<protein>
    <recommendedName>
        <fullName evidence="9">CCHC-type domain-containing protein</fullName>
    </recommendedName>
</protein>
<dbReference type="GO" id="GO:0004519">
    <property type="term" value="F:endonuclease activity"/>
    <property type="evidence" value="ECO:0007669"/>
    <property type="project" value="UniProtKB-KW"/>
</dbReference>